<dbReference type="Gene3D" id="3.30.200.20">
    <property type="entry name" value="Phosphorylase Kinase, domain 1"/>
    <property type="match status" value="1"/>
</dbReference>
<evidence type="ECO:0000313" key="4">
    <source>
        <dbReference type="EMBL" id="KAD5803642.1"/>
    </source>
</evidence>
<dbReference type="PANTHER" id="PTHR48010:SF55">
    <property type="entry name" value="OS01G0607900 PROTEIN"/>
    <property type="match status" value="1"/>
</dbReference>
<evidence type="ECO:0000259" key="3">
    <source>
        <dbReference type="PROSITE" id="PS50011"/>
    </source>
</evidence>
<comment type="caution">
    <text evidence="4">The sequence shown here is derived from an EMBL/GenBank/DDBJ whole genome shotgun (WGS) entry which is preliminary data.</text>
</comment>
<dbReference type="InterPro" id="IPR001245">
    <property type="entry name" value="Ser-Thr/Tyr_kinase_cat_dom"/>
</dbReference>
<organism evidence="4 5">
    <name type="scientific">Mikania micrantha</name>
    <name type="common">bitter vine</name>
    <dbReference type="NCBI Taxonomy" id="192012"/>
    <lineage>
        <taxon>Eukaryota</taxon>
        <taxon>Viridiplantae</taxon>
        <taxon>Streptophyta</taxon>
        <taxon>Embryophyta</taxon>
        <taxon>Tracheophyta</taxon>
        <taxon>Spermatophyta</taxon>
        <taxon>Magnoliopsida</taxon>
        <taxon>eudicotyledons</taxon>
        <taxon>Gunneridae</taxon>
        <taxon>Pentapetalae</taxon>
        <taxon>asterids</taxon>
        <taxon>campanulids</taxon>
        <taxon>Asterales</taxon>
        <taxon>Asteraceae</taxon>
        <taxon>Asteroideae</taxon>
        <taxon>Heliantheae alliance</taxon>
        <taxon>Eupatorieae</taxon>
        <taxon>Mikania</taxon>
    </lineage>
</organism>
<dbReference type="FunFam" id="3.30.200.20:FF:000307">
    <property type="entry name" value="pollen receptor-like kinase 1"/>
    <property type="match status" value="1"/>
</dbReference>
<keyword evidence="5" id="KW-1185">Reference proteome</keyword>
<gene>
    <name evidence="4" type="ORF">E3N88_15002</name>
</gene>
<dbReference type="Pfam" id="PF07714">
    <property type="entry name" value="PK_Tyr_Ser-Thr"/>
    <property type="match status" value="1"/>
</dbReference>
<dbReference type="InterPro" id="IPR050994">
    <property type="entry name" value="At_inactive_RLKs"/>
</dbReference>
<proteinExistence type="predicted"/>
<reference evidence="4 5" key="1">
    <citation type="submission" date="2019-05" db="EMBL/GenBank/DDBJ databases">
        <title>Mikania micrantha, genome provides insights into the molecular mechanism of rapid growth.</title>
        <authorList>
            <person name="Liu B."/>
        </authorList>
    </citation>
    <scope>NUCLEOTIDE SEQUENCE [LARGE SCALE GENOMIC DNA]</scope>
    <source>
        <strain evidence="4">NLD-2019</strain>
        <tissue evidence="4">Leaf</tissue>
    </source>
</reference>
<keyword evidence="2" id="KW-0067">ATP-binding</keyword>
<sequence length="176" mass="19955">MGSKPCWEQYNGYPGERTNQGFNPSFDLEDLLRASAEVLGKGSVGTSYKTVLEEGTTVVVKRLKDVMVTKKEFESHMEILGKMKNEKVVSLRAFYFSKDEKLLVSDFMPAGSLSALLHGNFFFFFITCRLLHMNVELDLVAGYISYCIMYKLKSVINLKTLAFEEEGCEMTLLPLM</sequence>
<accession>A0A5N6P3B8</accession>
<dbReference type="PANTHER" id="PTHR48010">
    <property type="entry name" value="OS05G0588300 PROTEIN"/>
    <property type="match status" value="1"/>
</dbReference>
<dbReference type="PROSITE" id="PS50011">
    <property type="entry name" value="PROTEIN_KINASE_DOM"/>
    <property type="match status" value="1"/>
</dbReference>
<evidence type="ECO:0000313" key="5">
    <source>
        <dbReference type="Proteomes" id="UP000326396"/>
    </source>
</evidence>
<dbReference type="InterPro" id="IPR000719">
    <property type="entry name" value="Prot_kinase_dom"/>
</dbReference>
<dbReference type="InterPro" id="IPR011009">
    <property type="entry name" value="Kinase-like_dom_sf"/>
</dbReference>
<dbReference type="SUPFAM" id="SSF56112">
    <property type="entry name" value="Protein kinase-like (PK-like)"/>
    <property type="match status" value="1"/>
</dbReference>
<evidence type="ECO:0000256" key="1">
    <source>
        <dbReference type="ARBA" id="ARBA00022741"/>
    </source>
</evidence>
<protein>
    <recommendedName>
        <fullName evidence="3">Protein kinase domain-containing protein</fullName>
    </recommendedName>
</protein>
<dbReference type="Proteomes" id="UP000326396">
    <property type="component" value="Linkage Group LG15"/>
</dbReference>
<feature type="domain" description="Protein kinase" evidence="3">
    <location>
        <begin position="33"/>
        <end position="176"/>
    </location>
</feature>
<dbReference type="OrthoDB" id="4062651at2759"/>
<dbReference type="EMBL" id="SZYD01000007">
    <property type="protein sequence ID" value="KAD5803642.1"/>
    <property type="molecule type" value="Genomic_DNA"/>
</dbReference>
<keyword evidence="1" id="KW-0547">Nucleotide-binding</keyword>
<name>A0A5N6P3B8_9ASTR</name>
<dbReference type="GO" id="GO:0005524">
    <property type="term" value="F:ATP binding"/>
    <property type="evidence" value="ECO:0007669"/>
    <property type="project" value="UniProtKB-KW"/>
</dbReference>
<evidence type="ECO:0000256" key="2">
    <source>
        <dbReference type="ARBA" id="ARBA00022840"/>
    </source>
</evidence>
<dbReference type="GO" id="GO:0004672">
    <property type="term" value="F:protein kinase activity"/>
    <property type="evidence" value="ECO:0007669"/>
    <property type="project" value="InterPro"/>
</dbReference>
<dbReference type="AlphaFoldDB" id="A0A5N6P3B8"/>